<accession>A0AAW2GQH7</accession>
<dbReference type="EMBL" id="JADYXP020000002">
    <property type="protein sequence ID" value="KAL0129514.1"/>
    <property type="molecule type" value="Genomic_DNA"/>
</dbReference>
<sequence length="149" mass="16555">MMASRSILGEKRQCLKTAVFYTTVKCFLNIDSSNNIYIKYLVEILILKLFFLTIAIWICILNSSRPICTVCISSATLSTAAAVGIDLAYPFTPVFWKYGINFRLAANTAKESEGVTKKAFLTLNAGLSVLPCNNFLILTKSKMSFIRST</sequence>
<evidence type="ECO:0000256" key="1">
    <source>
        <dbReference type="SAM" id="Phobius"/>
    </source>
</evidence>
<evidence type="ECO:0000313" key="2">
    <source>
        <dbReference type="EMBL" id="KAL0129514.1"/>
    </source>
</evidence>
<keyword evidence="1" id="KW-1133">Transmembrane helix</keyword>
<feature type="transmembrane region" description="Helical" evidence="1">
    <location>
        <begin position="37"/>
        <end position="60"/>
    </location>
</feature>
<name>A0AAW2GQH7_9HYME</name>
<keyword evidence="1" id="KW-0812">Transmembrane</keyword>
<organism evidence="2 3">
    <name type="scientific">Cardiocondyla obscurior</name>
    <dbReference type="NCBI Taxonomy" id="286306"/>
    <lineage>
        <taxon>Eukaryota</taxon>
        <taxon>Metazoa</taxon>
        <taxon>Ecdysozoa</taxon>
        <taxon>Arthropoda</taxon>
        <taxon>Hexapoda</taxon>
        <taxon>Insecta</taxon>
        <taxon>Pterygota</taxon>
        <taxon>Neoptera</taxon>
        <taxon>Endopterygota</taxon>
        <taxon>Hymenoptera</taxon>
        <taxon>Apocrita</taxon>
        <taxon>Aculeata</taxon>
        <taxon>Formicoidea</taxon>
        <taxon>Formicidae</taxon>
        <taxon>Myrmicinae</taxon>
        <taxon>Cardiocondyla</taxon>
    </lineage>
</organism>
<feature type="transmembrane region" description="Helical" evidence="1">
    <location>
        <begin position="67"/>
        <end position="89"/>
    </location>
</feature>
<comment type="caution">
    <text evidence="2">The sequence shown here is derived from an EMBL/GenBank/DDBJ whole genome shotgun (WGS) entry which is preliminary data.</text>
</comment>
<feature type="transmembrane region" description="Helical" evidence="1">
    <location>
        <begin position="119"/>
        <end position="138"/>
    </location>
</feature>
<keyword evidence="3" id="KW-1185">Reference proteome</keyword>
<dbReference type="Proteomes" id="UP001430953">
    <property type="component" value="Unassembled WGS sequence"/>
</dbReference>
<protein>
    <submittedName>
        <fullName evidence="2">Uncharacterized protein</fullName>
    </submittedName>
</protein>
<reference evidence="2 3" key="1">
    <citation type="submission" date="2023-03" db="EMBL/GenBank/DDBJ databases">
        <title>High recombination rates correlate with genetic variation in Cardiocondyla obscurior ants.</title>
        <authorList>
            <person name="Errbii M."/>
        </authorList>
    </citation>
    <scope>NUCLEOTIDE SEQUENCE [LARGE SCALE GENOMIC DNA]</scope>
    <source>
        <strain evidence="2">Alpha-2009</strain>
        <tissue evidence="2">Whole body</tissue>
    </source>
</reference>
<keyword evidence="1" id="KW-0472">Membrane</keyword>
<dbReference type="AlphaFoldDB" id="A0AAW2GQH7"/>
<evidence type="ECO:0000313" key="3">
    <source>
        <dbReference type="Proteomes" id="UP001430953"/>
    </source>
</evidence>
<gene>
    <name evidence="2" type="ORF">PUN28_001642</name>
</gene>
<proteinExistence type="predicted"/>